<keyword evidence="3" id="KW-1185">Reference proteome</keyword>
<dbReference type="AlphaFoldDB" id="A0A841RIA3"/>
<evidence type="ECO:0000256" key="1">
    <source>
        <dbReference type="SAM" id="Phobius"/>
    </source>
</evidence>
<name>A0A841RIA3_9SPIO</name>
<proteinExistence type="predicted"/>
<accession>A0A841RIA3</accession>
<keyword evidence="1" id="KW-1133">Transmembrane helix</keyword>
<gene>
    <name evidence="2" type="ORF">HNR50_004178</name>
</gene>
<dbReference type="EMBL" id="JACHGJ010000012">
    <property type="protein sequence ID" value="MBB6482479.1"/>
    <property type="molecule type" value="Genomic_DNA"/>
</dbReference>
<keyword evidence="1" id="KW-0472">Membrane</keyword>
<organism evidence="2 3">
    <name type="scientific">Spirochaeta isovalerica</name>
    <dbReference type="NCBI Taxonomy" id="150"/>
    <lineage>
        <taxon>Bacteria</taxon>
        <taxon>Pseudomonadati</taxon>
        <taxon>Spirochaetota</taxon>
        <taxon>Spirochaetia</taxon>
        <taxon>Spirochaetales</taxon>
        <taxon>Spirochaetaceae</taxon>
        <taxon>Spirochaeta</taxon>
    </lineage>
</organism>
<dbReference type="Proteomes" id="UP000587760">
    <property type="component" value="Unassembled WGS sequence"/>
</dbReference>
<feature type="transmembrane region" description="Helical" evidence="1">
    <location>
        <begin position="36"/>
        <end position="53"/>
    </location>
</feature>
<evidence type="ECO:0000313" key="3">
    <source>
        <dbReference type="Proteomes" id="UP000587760"/>
    </source>
</evidence>
<feature type="transmembrane region" description="Helical" evidence="1">
    <location>
        <begin position="6"/>
        <end position="24"/>
    </location>
</feature>
<dbReference type="RefSeq" id="WP_184748717.1">
    <property type="nucleotide sequence ID" value="NZ_JACHGJ010000012.1"/>
</dbReference>
<reference evidence="2 3" key="1">
    <citation type="submission" date="2020-08" db="EMBL/GenBank/DDBJ databases">
        <title>Genomic Encyclopedia of Type Strains, Phase IV (KMG-IV): sequencing the most valuable type-strain genomes for metagenomic binning, comparative biology and taxonomic classification.</title>
        <authorList>
            <person name="Goeker M."/>
        </authorList>
    </citation>
    <scope>NUCLEOTIDE SEQUENCE [LARGE SCALE GENOMIC DNA]</scope>
    <source>
        <strain evidence="2 3">DSM 2461</strain>
    </source>
</reference>
<protein>
    <submittedName>
        <fullName evidence="2">Uncharacterized protein</fullName>
    </submittedName>
</protein>
<sequence>MRLKILLGIIGWVLFLTVAVLEFIEMYNYKRIKVEILGLSLLAFALIFASIKIRPSE</sequence>
<comment type="caution">
    <text evidence="2">The sequence shown here is derived from an EMBL/GenBank/DDBJ whole genome shotgun (WGS) entry which is preliminary data.</text>
</comment>
<evidence type="ECO:0000313" key="2">
    <source>
        <dbReference type="EMBL" id="MBB6482479.1"/>
    </source>
</evidence>
<keyword evidence="1" id="KW-0812">Transmembrane</keyword>